<dbReference type="AlphaFoldDB" id="A0A832Z3Q9"/>
<dbReference type="EMBL" id="DQTV01000080">
    <property type="protein sequence ID" value="HIP57293.1"/>
    <property type="molecule type" value="Genomic_DNA"/>
</dbReference>
<feature type="non-terminal residue" evidence="2">
    <location>
        <position position="73"/>
    </location>
</feature>
<dbReference type="InterPro" id="IPR041293">
    <property type="entry name" value="SerS_tRNA-bd"/>
</dbReference>
<organism evidence="2 3">
    <name type="scientific">Ignisphaera aggregans</name>
    <dbReference type="NCBI Taxonomy" id="334771"/>
    <lineage>
        <taxon>Archaea</taxon>
        <taxon>Thermoproteota</taxon>
        <taxon>Thermoprotei</taxon>
        <taxon>Desulfurococcales</taxon>
        <taxon>Desulfurococcaceae</taxon>
        <taxon>Ignisphaera</taxon>
    </lineage>
</organism>
<dbReference type="Gene3D" id="3.30.70.1920">
    <property type="match status" value="1"/>
</dbReference>
<evidence type="ECO:0000313" key="3">
    <source>
        <dbReference type="Proteomes" id="UP000605805"/>
    </source>
</evidence>
<dbReference type="Proteomes" id="UP000605805">
    <property type="component" value="Unassembled WGS sequence"/>
</dbReference>
<dbReference type="Pfam" id="PF18490">
    <property type="entry name" value="tRNA_bind_4"/>
    <property type="match status" value="1"/>
</dbReference>
<name>A0A832Z3Q9_9CREN</name>
<protein>
    <recommendedName>
        <fullName evidence="1">Serine-tRNA ligase type 2 tRNA-binding domain-containing protein</fullName>
    </recommendedName>
</protein>
<evidence type="ECO:0000313" key="2">
    <source>
        <dbReference type="EMBL" id="HIP57293.1"/>
    </source>
</evidence>
<comment type="caution">
    <text evidence="2">The sequence shown here is derived from an EMBL/GenBank/DDBJ whole genome shotgun (WGS) entry which is preliminary data.</text>
</comment>
<reference evidence="2" key="1">
    <citation type="journal article" date="2020" name="ISME J.">
        <title>Gammaproteobacteria mediating utilization of methyl-, sulfur- and petroleum organic compounds in deep ocean hydrothermal plumes.</title>
        <authorList>
            <person name="Zhou Z."/>
            <person name="Liu Y."/>
            <person name="Pan J."/>
            <person name="Cron B.R."/>
            <person name="Toner B.M."/>
            <person name="Anantharaman K."/>
            <person name="Breier J.A."/>
            <person name="Dick G.J."/>
            <person name="Li M."/>
        </authorList>
    </citation>
    <scope>NUCLEOTIDE SEQUENCE</scope>
    <source>
        <strain evidence="2">SZUA-1435</strain>
    </source>
</reference>
<sequence>MKFRGILEATFNRQLPQSAYAELEEVIRYLNEEYLKRGAKTAEDAATIVSWKIEDSKLIMYLETGRSVRIDEA</sequence>
<proteinExistence type="predicted"/>
<gene>
    <name evidence="2" type="ORF">EYH02_04415</name>
</gene>
<accession>A0A832Z3Q9</accession>
<feature type="domain" description="Serine-tRNA ligase type 2 tRNA-binding" evidence="1">
    <location>
        <begin position="1"/>
        <end position="73"/>
    </location>
</feature>
<evidence type="ECO:0000259" key="1">
    <source>
        <dbReference type="Pfam" id="PF18490"/>
    </source>
</evidence>